<proteinExistence type="predicted"/>
<reference evidence="1" key="1">
    <citation type="submission" date="2022-06" db="EMBL/GenBank/DDBJ databases">
        <title>Draft genome sequence of Streptomyces sp. RB6PN25 isolated from peat swamp forest in Thailand.</title>
        <authorList>
            <person name="Duangmal K."/>
            <person name="Klaysubun C."/>
        </authorList>
    </citation>
    <scope>NUCLEOTIDE SEQUENCE</scope>
    <source>
        <strain evidence="1">RB6PN25</strain>
    </source>
</reference>
<dbReference type="InterPro" id="IPR029058">
    <property type="entry name" value="AB_hydrolase_fold"/>
</dbReference>
<evidence type="ECO:0000313" key="2">
    <source>
        <dbReference type="Proteomes" id="UP001057702"/>
    </source>
</evidence>
<dbReference type="Pfam" id="PF06500">
    <property type="entry name" value="FrsA-like"/>
    <property type="match status" value="1"/>
</dbReference>
<dbReference type="RefSeq" id="WP_255923337.1">
    <property type="nucleotide sequence ID" value="NZ_JANFNG010000032.1"/>
</dbReference>
<name>A0ABT1Q2Y4_9ACTN</name>
<organism evidence="1 2">
    <name type="scientific">Streptomyces humicola</name>
    <dbReference type="NCBI Taxonomy" id="2953240"/>
    <lineage>
        <taxon>Bacteria</taxon>
        <taxon>Bacillati</taxon>
        <taxon>Actinomycetota</taxon>
        <taxon>Actinomycetes</taxon>
        <taxon>Kitasatosporales</taxon>
        <taxon>Streptomycetaceae</taxon>
        <taxon>Streptomyces</taxon>
    </lineage>
</organism>
<protein>
    <submittedName>
        <fullName evidence="1">Esterase FrsA</fullName>
    </submittedName>
</protein>
<dbReference type="InterPro" id="IPR010520">
    <property type="entry name" value="FrsA-like"/>
</dbReference>
<evidence type="ECO:0000313" key="1">
    <source>
        <dbReference type="EMBL" id="MCQ4084281.1"/>
    </source>
</evidence>
<dbReference type="Gene3D" id="3.40.50.1820">
    <property type="entry name" value="alpha/beta hydrolase"/>
    <property type="match status" value="1"/>
</dbReference>
<accession>A0ABT1Q2Y4</accession>
<sequence>MTAHTGEADCIGLDELRDFALLHAQGQGIPADRTRTVLSRVTQPWSTGPGGWARVWLAEGDALAGQGRHLEACAHYAMARFPYPADELRHLAQQRCVAAFDRWRTGQPHAIERLDVPFQDGTVRCWTAGLSQDEPRPLIVVAGGIVSVKEQWAPLLARAQELGVAVAVTELPGVGENTLRYGPLSFRMFSAVLDALDGRADVRRTAAIALSFGGHLALRCALVDPRVVCVATVGAPVKLFFEDQAWQRQLPRLTVATLARTTGVDPSLVFGYTRGWGLRCDELAMLRVPVHYVAALRDEIVPIGEVAVLRRAQVPGETTVFDDVHGAPGHVDRTRALLLGAALQALAAAAAPVAAPEPAPAPAGRAA</sequence>
<dbReference type="Proteomes" id="UP001057702">
    <property type="component" value="Unassembled WGS sequence"/>
</dbReference>
<dbReference type="EMBL" id="JANFNG010000032">
    <property type="protein sequence ID" value="MCQ4084281.1"/>
    <property type="molecule type" value="Genomic_DNA"/>
</dbReference>
<keyword evidence="2" id="KW-1185">Reference proteome</keyword>
<dbReference type="SUPFAM" id="SSF53474">
    <property type="entry name" value="alpha/beta-Hydrolases"/>
    <property type="match status" value="1"/>
</dbReference>
<gene>
    <name evidence="1" type="ORF">NGB36_27810</name>
</gene>
<comment type="caution">
    <text evidence="1">The sequence shown here is derived from an EMBL/GenBank/DDBJ whole genome shotgun (WGS) entry which is preliminary data.</text>
</comment>